<dbReference type="InParanoid" id="C5LH21"/>
<proteinExistence type="predicted"/>
<gene>
    <name evidence="1" type="ORF">Pmar_PMAR024860</name>
</gene>
<evidence type="ECO:0000313" key="1">
    <source>
        <dbReference type="EMBL" id="EER03992.1"/>
    </source>
</evidence>
<dbReference type="AlphaFoldDB" id="C5LH21"/>
<dbReference type="EMBL" id="GG682003">
    <property type="protein sequence ID" value="EER03992.1"/>
    <property type="molecule type" value="Genomic_DNA"/>
</dbReference>
<reference evidence="1 2" key="1">
    <citation type="submission" date="2008-07" db="EMBL/GenBank/DDBJ databases">
        <authorList>
            <person name="El-Sayed N."/>
            <person name="Caler E."/>
            <person name="Inman J."/>
            <person name="Amedeo P."/>
            <person name="Hass B."/>
            <person name="Wortman J."/>
        </authorList>
    </citation>
    <scope>NUCLEOTIDE SEQUENCE [LARGE SCALE GENOMIC DNA]</scope>
    <source>
        <strain evidence="2">ATCC 50983 / TXsc</strain>
    </source>
</reference>
<organism evidence="2">
    <name type="scientific">Perkinsus marinus (strain ATCC 50983 / TXsc)</name>
    <dbReference type="NCBI Taxonomy" id="423536"/>
    <lineage>
        <taxon>Eukaryota</taxon>
        <taxon>Sar</taxon>
        <taxon>Alveolata</taxon>
        <taxon>Perkinsozoa</taxon>
        <taxon>Perkinsea</taxon>
        <taxon>Perkinsida</taxon>
        <taxon>Perkinsidae</taxon>
        <taxon>Perkinsus</taxon>
    </lineage>
</organism>
<dbReference type="Proteomes" id="UP000007800">
    <property type="component" value="Unassembled WGS sequence"/>
</dbReference>
<name>C5LH21_PERM5</name>
<accession>C5LH21</accession>
<evidence type="ECO:0000313" key="2">
    <source>
        <dbReference type="Proteomes" id="UP000007800"/>
    </source>
</evidence>
<dbReference type="GeneID" id="9044901"/>
<sequence length="338" mass="38699">MLVDFLWDKDDLGMEELRTILKQFVGRRDVSIRVVEPPVTIPPVDDIFCRGTSLIGLRSKMRMQGRASMRHLISLETVVHGRSGAITMRPTFTKAWGFPLRTSCHYDEVRDRLFILYEGAPQLVIVDLPKRRVARNCIIRGQLPSHRYQLNSSRPTMITNSQGELFFAWRSDGLFTIPTCTIFRMDLGPHYDATSCLALAIRQYLPASLVLNRFLKAPQVVDQPRVETVHRENHSLIIRELMGPSYSEILHICTARIPNGYTVACMYPIAPRVYLCSLRLDRGCDQAALLVDNSLFLCSLGINPRLMRDEDWRSVAVVHDRIYLLIRHHLVVLALETC</sequence>
<protein>
    <submittedName>
        <fullName evidence="1">Uncharacterized protein</fullName>
    </submittedName>
</protein>
<dbReference type="RefSeq" id="XP_002772176.1">
    <property type="nucleotide sequence ID" value="XM_002772130.1"/>
</dbReference>
<keyword evidence="2" id="KW-1185">Reference proteome</keyword>